<feature type="transmembrane region" description="Helical" evidence="6">
    <location>
        <begin position="12"/>
        <end position="36"/>
    </location>
</feature>
<keyword evidence="4 6" id="KW-1133">Transmembrane helix</keyword>
<keyword evidence="2" id="KW-1003">Cell membrane</keyword>
<dbReference type="InterPro" id="IPR019863">
    <property type="entry name" value="Motility-assoc_ABC-rel_GldG"/>
</dbReference>
<dbReference type="GO" id="GO:0140359">
    <property type="term" value="F:ABC-type transporter activity"/>
    <property type="evidence" value="ECO:0007669"/>
    <property type="project" value="InterPro"/>
</dbReference>
<accession>A0A4Y8L8C9</accession>
<dbReference type="GO" id="GO:0005886">
    <property type="term" value="C:plasma membrane"/>
    <property type="evidence" value="ECO:0007669"/>
    <property type="project" value="UniProtKB-SubCell"/>
</dbReference>
<dbReference type="InterPro" id="IPR051449">
    <property type="entry name" value="ABC-2_transporter_component"/>
</dbReference>
<dbReference type="RefSeq" id="WP_134435324.1">
    <property type="nucleotide sequence ID" value="NZ_SOML01000001.1"/>
</dbReference>
<evidence type="ECO:0000256" key="3">
    <source>
        <dbReference type="ARBA" id="ARBA00022692"/>
    </source>
</evidence>
<dbReference type="PANTHER" id="PTHR30294:SF29">
    <property type="entry name" value="MULTIDRUG ABC TRANSPORTER PERMEASE YBHS-RELATED"/>
    <property type="match status" value="1"/>
</dbReference>
<evidence type="ECO:0000256" key="5">
    <source>
        <dbReference type="ARBA" id="ARBA00023136"/>
    </source>
</evidence>
<dbReference type="EMBL" id="SOML01000001">
    <property type="protein sequence ID" value="TFD98879.1"/>
    <property type="molecule type" value="Genomic_DNA"/>
</dbReference>
<feature type="transmembrane region" description="Helical" evidence="6">
    <location>
        <begin position="246"/>
        <end position="266"/>
    </location>
</feature>
<feature type="domain" description="ABC-type uncharacterised transport system" evidence="7">
    <location>
        <begin position="431"/>
        <end position="734"/>
    </location>
</feature>
<evidence type="ECO:0000256" key="1">
    <source>
        <dbReference type="ARBA" id="ARBA00004651"/>
    </source>
</evidence>
<evidence type="ECO:0000313" key="10">
    <source>
        <dbReference type="Proteomes" id="UP000297861"/>
    </source>
</evidence>
<evidence type="ECO:0000313" key="9">
    <source>
        <dbReference type="EMBL" id="TFD98879.1"/>
    </source>
</evidence>
<feature type="transmembrane region" description="Helical" evidence="6">
    <location>
        <begin position="768"/>
        <end position="791"/>
    </location>
</feature>
<dbReference type="Pfam" id="PF12679">
    <property type="entry name" value="ABC2_membrane_2"/>
    <property type="match status" value="1"/>
</dbReference>
<dbReference type="NCBIfam" id="TIGR03521">
    <property type="entry name" value="GldG"/>
    <property type="match status" value="1"/>
</dbReference>
<dbReference type="AlphaFoldDB" id="A0A4Y8L8C9"/>
<feature type="transmembrane region" description="Helical" evidence="6">
    <location>
        <begin position="138"/>
        <end position="158"/>
    </location>
</feature>
<evidence type="ECO:0000256" key="4">
    <source>
        <dbReference type="ARBA" id="ARBA00022989"/>
    </source>
</evidence>
<dbReference type="InterPro" id="IPR019196">
    <property type="entry name" value="ABC_transp_unknown"/>
</dbReference>
<feature type="transmembrane region" description="Helical" evidence="6">
    <location>
        <begin position="165"/>
        <end position="182"/>
    </location>
</feature>
<keyword evidence="5 6" id="KW-0472">Membrane</keyword>
<proteinExistence type="predicted"/>
<evidence type="ECO:0000256" key="2">
    <source>
        <dbReference type="ARBA" id="ARBA00022475"/>
    </source>
</evidence>
<evidence type="ECO:0000259" key="8">
    <source>
        <dbReference type="Pfam" id="PF23357"/>
    </source>
</evidence>
<dbReference type="Pfam" id="PF09822">
    <property type="entry name" value="ABC_transp_aux"/>
    <property type="match status" value="1"/>
</dbReference>
<evidence type="ECO:0000256" key="6">
    <source>
        <dbReference type="SAM" id="Phobius"/>
    </source>
</evidence>
<protein>
    <submittedName>
        <fullName evidence="9">Gliding motility-associated ABC transporter substrate-binding protein GldG</fullName>
    </submittedName>
</protein>
<name>A0A4Y8L8C9_9BACT</name>
<gene>
    <name evidence="9" type="primary">gldG</name>
    <name evidence="9" type="ORF">E2605_01990</name>
</gene>
<feature type="transmembrane region" description="Helical" evidence="6">
    <location>
        <begin position="95"/>
        <end position="118"/>
    </location>
</feature>
<dbReference type="InterPro" id="IPR055396">
    <property type="entry name" value="DUF7088"/>
</dbReference>
<dbReference type="Pfam" id="PF23357">
    <property type="entry name" value="DUF7088"/>
    <property type="match status" value="1"/>
</dbReference>
<feature type="domain" description="DUF7088" evidence="8">
    <location>
        <begin position="272"/>
        <end position="384"/>
    </location>
</feature>
<dbReference type="PROSITE" id="PS51257">
    <property type="entry name" value="PROKAR_LIPOPROTEIN"/>
    <property type="match status" value="1"/>
</dbReference>
<feature type="transmembrane region" description="Helical" evidence="6">
    <location>
        <begin position="220"/>
        <end position="239"/>
    </location>
</feature>
<keyword evidence="3 6" id="KW-0812">Transmembrane</keyword>
<comment type="subcellular location">
    <subcellularLocation>
        <location evidence="1">Cell membrane</location>
        <topology evidence="1">Multi-pass membrane protein</topology>
    </subcellularLocation>
</comment>
<feature type="transmembrane region" description="Helical" evidence="6">
    <location>
        <begin position="56"/>
        <end position="74"/>
    </location>
</feature>
<keyword evidence="10" id="KW-1185">Reference proteome</keyword>
<reference evidence="9 10" key="1">
    <citation type="submission" date="2019-03" db="EMBL/GenBank/DDBJ databases">
        <title>San Antonio Military Medical Center submission to MRSN (WRAIR), pending publication.</title>
        <authorList>
            <person name="Blyth D.M."/>
            <person name="Mccarthy S.L."/>
            <person name="Schall S.E."/>
            <person name="Stam J.A."/>
            <person name="Ong A.C."/>
            <person name="Mcgann P.T."/>
        </authorList>
    </citation>
    <scope>NUCLEOTIDE SEQUENCE [LARGE SCALE GENOMIC DNA]</scope>
    <source>
        <strain evidence="9 10">MRSN571793</strain>
    </source>
</reference>
<organism evidence="9 10">
    <name type="scientific">Dysgonomonas capnocytophagoides</name>
    <dbReference type="NCBI Taxonomy" id="45254"/>
    <lineage>
        <taxon>Bacteria</taxon>
        <taxon>Pseudomonadati</taxon>
        <taxon>Bacteroidota</taxon>
        <taxon>Bacteroidia</taxon>
        <taxon>Bacteroidales</taxon>
        <taxon>Dysgonomonadaceae</taxon>
        <taxon>Dysgonomonas</taxon>
    </lineage>
</organism>
<dbReference type="PANTHER" id="PTHR30294">
    <property type="entry name" value="MEMBRANE COMPONENT OF ABC TRANSPORTER YHHJ-RELATED"/>
    <property type="match status" value="1"/>
</dbReference>
<evidence type="ECO:0000259" key="7">
    <source>
        <dbReference type="Pfam" id="PF09822"/>
    </source>
</evidence>
<comment type="caution">
    <text evidence="9">The sequence shown here is derived from an EMBL/GenBank/DDBJ whole genome shotgun (WGS) entry which is preliminary data.</text>
</comment>
<dbReference type="Proteomes" id="UP000297861">
    <property type="component" value="Unassembled WGS sequence"/>
</dbReference>
<dbReference type="OrthoDB" id="9777219at2"/>
<dbReference type="STRING" id="1121485.GCA_000426485_00070"/>
<sequence>MTALIRKELTTIICSVTGLGFAIIFLLACGLILWLFPGSSNILDNGYAVTDSFYKTASILLLILTPALTMRLISEEKRSHTLDLLRSRPVKTITILFSKWLSALIFVILIFISTLVYIYTIYKLGTPVGNIDIRIVTLTYLSLIIITSVFLISGILASSLTNNQIIAFLAALSLNFILLYGMDMMSSVIHNPQVKSHILNLSLSFHTDRIRKGLLYLNDITLFLGYIILLFTISILILGKIKLRSLTILIGITSLSIAMTLIPVSARLDLTKDKRYTISPESTVLMEAVNKNNTSISINIYFTGDLNYGLKRLQTSALDLLNELNEKAGNRLSISIINPYSLGMDRETLPQYMAEKSMPAIQLNEIDRNGKISRQLIYPYAQVTSNGDTLSIPLLKSIRGNTAEENLNASIEDLEFQFSDAIRLLTNKENQNIAFIEGHGELPRTYIYDAEESLAKYYNINRGQITNDVSVLDNFKVVIIAGPTEKYTEKEKFILDQYLMRGGRILWIIDGAYVSYKELTEKGESPSIKNEVNLDDMLFNYGVRINSDFIQDATCTTIPVNSTDGSSYINLPWYYSPILLPSADNAVTKDIAGVKASFASSLNPVNKKLTVTPKVLLTTSDKSHIVRIPEMISLDIEKIQDNKDYFDTSFIPVAISLEGIFTSAFENRMMPDSISIQKDQILTKSKPTKMIVVSSSDIIRNDIETQNGSPQILPMGYDRSSGKTFGNKDFIVNSVNWLSDDSNWMHLRTKSRQTNLLDKQKISENRNLYVFINISCPIFFILLVCGAFSMYRKKKYSNKKRRT</sequence>